<organism evidence="1 2">
    <name type="scientific">Wenjunlia tyrosinilytica</name>
    <dbReference type="NCBI Taxonomy" id="1544741"/>
    <lineage>
        <taxon>Bacteria</taxon>
        <taxon>Bacillati</taxon>
        <taxon>Actinomycetota</taxon>
        <taxon>Actinomycetes</taxon>
        <taxon>Kitasatosporales</taxon>
        <taxon>Streptomycetaceae</taxon>
        <taxon>Wenjunlia</taxon>
    </lineage>
</organism>
<accession>A0A917ZUQ9</accession>
<reference evidence="1" key="2">
    <citation type="submission" date="2020-09" db="EMBL/GenBank/DDBJ databases">
        <authorList>
            <person name="Sun Q."/>
            <person name="Zhou Y."/>
        </authorList>
    </citation>
    <scope>NUCLEOTIDE SEQUENCE</scope>
    <source>
        <strain evidence="1">CGMCC 4.7201</strain>
    </source>
</reference>
<gene>
    <name evidence="1" type="ORF">GCM10012280_51540</name>
</gene>
<evidence type="ECO:0000313" key="1">
    <source>
        <dbReference type="EMBL" id="GGO95100.1"/>
    </source>
</evidence>
<comment type="caution">
    <text evidence="1">The sequence shown here is derived from an EMBL/GenBank/DDBJ whole genome shotgun (WGS) entry which is preliminary data.</text>
</comment>
<evidence type="ECO:0000313" key="2">
    <source>
        <dbReference type="Proteomes" id="UP000641932"/>
    </source>
</evidence>
<protein>
    <submittedName>
        <fullName evidence="1">Uncharacterized protein</fullName>
    </submittedName>
</protein>
<dbReference type="AlphaFoldDB" id="A0A917ZUQ9"/>
<dbReference type="Proteomes" id="UP000641932">
    <property type="component" value="Unassembled WGS sequence"/>
</dbReference>
<proteinExistence type="predicted"/>
<dbReference type="EMBL" id="BMMS01000024">
    <property type="protein sequence ID" value="GGO95100.1"/>
    <property type="molecule type" value="Genomic_DNA"/>
</dbReference>
<dbReference type="RefSeq" id="WP_189134170.1">
    <property type="nucleotide sequence ID" value="NZ_BMMS01000024.1"/>
</dbReference>
<keyword evidence="2" id="KW-1185">Reference proteome</keyword>
<name>A0A917ZUQ9_9ACTN</name>
<reference evidence="1" key="1">
    <citation type="journal article" date="2014" name="Int. J. Syst. Evol. Microbiol.">
        <title>Complete genome sequence of Corynebacterium casei LMG S-19264T (=DSM 44701T), isolated from a smear-ripened cheese.</title>
        <authorList>
            <consortium name="US DOE Joint Genome Institute (JGI-PGF)"/>
            <person name="Walter F."/>
            <person name="Albersmeier A."/>
            <person name="Kalinowski J."/>
            <person name="Ruckert C."/>
        </authorList>
    </citation>
    <scope>NUCLEOTIDE SEQUENCE</scope>
    <source>
        <strain evidence="1">CGMCC 4.7201</strain>
    </source>
</reference>
<sequence>MSLMSDAEWRQVPVRLDAERWTTRAGCRQVLVVVHSVVTGQRLLDVVRLLEGDLRVQVIFAMVPDVFSNGVPEFLDQLRAVVMPWRQAVQTPFDLAFAAGHEGIHELHAPVVVLPHGVGHNKFITDGRPGRTVAERAVYGLSHQWLIRDGAVVPETIVLSHREDLARLGRHCPEALPAAEVVGDACYDRILASRPLRALYRAALDTGSRRELVLVTTTWGPRSLLGRTPELLDRLVAELPRDRYRIAMMIHPNAWNAHGEWQIQAWLAELRRSGLALVSQQSQWCGVLVAADHIIGDHGSMTLYGAATGVPVLLASYPETDVDPGSPMAELASFAPRVDSGRSLLKQLTRSAEEYRPADLDRVAARLTSEPGRFSRNMRALMYRKLRLRAPAVSSVTEPARLPVLLSENEQGSPVP</sequence>